<comment type="caution">
    <text evidence="2">The sequence shown here is derived from an EMBL/GenBank/DDBJ whole genome shotgun (WGS) entry which is preliminary data.</text>
</comment>
<reference evidence="2 3" key="1">
    <citation type="submission" date="2022-05" db="EMBL/GenBank/DDBJ databases">
        <authorList>
            <consortium name="Genoscope - CEA"/>
            <person name="William W."/>
        </authorList>
    </citation>
    <scope>NUCLEOTIDE SEQUENCE [LARGE SCALE GENOMIC DNA]</scope>
</reference>
<keyword evidence="1" id="KW-0472">Membrane</keyword>
<dbReference type="InterPro" id="IPR036691">
    <property type="entry name" value="Endo/exonu/phosph_ase_sf"/>
</dbReference>
<evidence type="ECO:0000313" key="2">
    <source>
        <dbReference type="EMBL" id="CAH3114827.1"/>
    </source>
</evidence>
<sequence>MTRTTEEVRGAIEKGIAIALLIATMIKVGATILVSPEFSGKIIRYVHDTDGRILSLLADLNSLNFNIICVYAPNTVSDRGDFSCIYSELDRLHIKSDFRADKCCLSALKSDFCLVDVFRKQNPKAISFTWSNKDFSQASRLNCFYISSSLLQSVRGNKCFPCSLSDHDF</sequence>
<keyword evidence="3" id="KW-1185">Reference proteome</keyword>
<organism evidence="2 3">
    <name type="scientific">Porites lobata</name>
    <dbReference type="NCBI Taxonomy" id="104759"/>
    <lineage>
        <taxon>Eukaryota</taxon>
        <taxon>Metazoa</taxon>
        <taxon>Cnidaria</taxon>
        <taxon>Anthozoa</taxon>
        <taxon>Hexacorallia</taxon>
        <taxon>Scleractinia</taxon>
        <taxon>Fungiina</taxon>
        <taxon>Poritidae</taxon>
        <taxon>Porites</taxon>
    </lineage>
</organism>
<proteinExistence type="predicted"/>
<protein>
    <submittedName>
        <fullName evidence="2">Uncharacterized protein</fullName>
    </submittedName>
</protein>
<keyword evidence="1" id="KW-0812">Transmembrane</keyword>
<evidence type="ECO:0000313" key="3">
    <source>
        <dbReference type="Proteomes" id="UP001159405"/>
    </source>
</evidence>
<accession>A0ABN8NNJ3</accession>
<name>A0ABN8NNJ3_9CNID</name>
<evidence type="ECO:0000256" key="1">
    <source>
        <dbReference type="SAM" id="Phobius"/>
    </source>
</evidence>
<feature type="non-terminal residue" evidence="2">
    <location>
        <position position="169"/>
    </location>
</feature>
<dbReference type="Gene3D" id="3.60.10.10">
    <property type="entry name" value="Endonuclease/exonuclease/phosphatase"/>
    <property type="match status" value="1"/>
</dbReference>
<feature type="transmembrane region" description="Helical" evidence="1">
    <location>
        <begin position="15"/>
        <end position="34"/>
    </location>
</feature>
<gene>
    <name evidence="2" type="ORF">PLOB_00022753</name>
</gene>
<dbReference type="SUPFAM" id="SSF56219">
    <property type="entry name" value="DNase I-like"/>
    <property type="match status" value="1"/>
</dbReference>
<keyword evidence="1" id="KW-1133">Transmembrane helix</keyword>
<dbReference type="Proteomes" id="UP001159405">
    <property type="component" value="Unassembled WGS sequence"/>
</dbReference>
<dbReference type="EMBL" id="CALNXK010000027">
    <property type="protein sequence ID" value="CAH3114827.1"/>
    <property type="molecule type" value="Genomic_DNA"/>
</dbReference>